<name>A0A4Y7L1N0_PAPSO</name>
<organism evidence="1 2">
    <name type="scientific">Papaver somniferum</name>
    <name type="common">Opium poppy</name>
    <dbReference type="NCBI Taxonomy" id="3469"/>
    <lineage>
        <taxon>Eukaryota</taxon>
        <taxon>Viridiplantae</taxon>
        <taxon>Streptophyta</taxon>
        <taxon>Embryophyta</taxon>
        <taxon>Tracheophyta</taxon>
        <taxon>Spermatophyta</taxon>
        <taxon>Magnoliopsida</taxon>
        <taxon>Ranunculales</taxon>
        <taxon>Papaveraceae</taxon>
        <taxon>Papaveroideae</taxon>
        <taxon>Papaver</taxon>
    </lineage>
</organism>
<reference evidence="1 2" key="1">
    <citation type="journal article" date="2018" name="Science">
        <title>The opium poppy genome and morphinan production.</title>
        <authorList>
            <person name="Guo L."/>
            <person name="Winzer T."/>
            <person name="Yang X."/>
            <person name="Li Y."/>
            <person name="Ning Z."/>
            <person name="He Z."/>
            <person name="Teodor R."/>
            <person name="Lu Y."/>
            <person name="Bowser T.A."/>
            <person name="Graham I.A."/>
            <person name="Ye K."/>
        </authorList>
    </citation>
    <scope>NUCLEOTIDE SEQUENCE [LARGE SCALE GENOMIC DNA]</scope>
    <source>
        <strain evidence="2">cv. HN1</strain>
        <tissue evidence="1">Leaves</tissue>
    </source>
</reference>
<gene>
    <name evidence="1" type="ORF">C5167_003119</name>
</gene>
<sequence>MASHASTFLDNDSWTGYKFHMGVGSSIKIALKGKLKAGQEIFIDDGNEESGKADLPYRRSNH</sequence>
<protein>
    <submittedName>
        <fullName evidence="1">Uncharacterized protein</fullName>
    </submittedName>
</protein>
<keyword evidence="2" id="KW-1185">Reference proteome</keyword>
<evidence type="ECO:0000313" key="1">
    <source>
        <dbReference type="EMBL" id="RZC78877.1"/>
    </source>
</evidence>
<dbReference type="Proteomes" id="UP000316621">
    <property type="component" value="Chromosome 9"/>
</dbReference>
<evidence type="ECO:0000313" key="2">
    <source>
        <dbReference type="Proteomes" id="UP000316621"/>
    </source>
</evidence>
<dbReference type="AlphaFoldDB" id="A0A4Y7L1N0"/>
<dbReference type="EMBL" id="CM010723">
    <property type="protein sequence ID" value="RZC78877.1"/>
    <property type="molecule type" value="Genomic_DNA"/>
</dbReference>
<dbReference type="Gramene" id="RZC78877">
    <property type="protein sequence ID" value="RZC78877"/>
    <property type="gene ID" value="C5167_003119"/>
</dbReference>
<accession>A0A4Y7L1N0</accession>
<proteinExistence type="predicted"/>